<protein>
    <submittedName>
        <fullName evidence="3">DMT family transporter</fullName>
    </submittedName>
</protein>
<dbReference type="Proteomes" id="UP001205867">
    <property type="component" value="Unassembled WGS sequence"/>
</dbReference>
<feature type="compositionally biased region" description="Low complexity" evidence="1">
    <location>
        <begin position="14"/>
        <end position="28"/>
    </location>
</feature>
<comment type="caution">
    <text evidence="3">The sequence shown here is derived from an EMBL/GenBank/DDBJ whole genome shotgun (WGS) entry which is preliminary data.</text>
</comment>
<keyword evidence="2" id="KW-0812">Transmembrane</keyword>
<dbReference type="GO" id="GO:0005886">
    <property type="term" value="C:plasma membrane"/>
    <property type="evidence" value="ECO:0007669"/>
    <property type="project" value="TreeGrafter"/>
</dbReference>
<feature type="transmembrane region" description="Helical" evidence="2">
    <location>
        <begin position="264"/>
        <end position="284"/>
    </location>
</feature>
<feature type="transmembrane region" description="Helical" evidence="2">
    <location>
        <begin position="232"/>
        <end position="252"/>
    </location>
</feature>
<dbReference type="Pfam" id="PF04657">
    <property type="entry name" value="DMT_YdcZ"/>
    <property type="match status" value="2"/>
</dbReference>
<feature type="transmembrane region" description="Helical" evidence="2">
    <location>
        <begin position="289"/>
        <end position="311"/>
    </location>
</feature>
<keyword evidence="2" id="KW-1133">Transmembrane helix</keyword>
<gene>
    <name evidence="3" type="ORF">M3A82_009985</name>
</gene>
<evidence type="ECO:0000313" key="3">
    <source>
        <dbReference type="EMBL" id="MCV7629659.1"/>
    </source>
</evidence>
<dbReference type="PANTHER" id="PTHR34821">
    <property type="entry name" value="INNER MEMBRANE PROTEIN YDCZ"/>
    <property type="match status" value="1"/>
</dbReference>
<feature type="transmembrane region" description="Helical" evidence="2">
    <location>
        <begin position="193"/>
        <end position="211"/>
    </location>
</feature>
<sequence length="343" mass="34266">MPPESSAPSAGRGPSRSRPADAAARPDAPSPRATALLFALAVAAGSVMPLQGRINSRLAHLTGDPVLAALCSFAAGLVVMVLVSVLTPRGRRGLARIRPALAAGSVRPWYAVAGVIGGLLVLTQSATIGPLGVAVFTVAVVTGQVVGGMVVDRLGLSPAGVQRLTPRRLTGAALALAAVALVVWPKLGEAGGGPGWALLALLPLLAGLATAGQQVFNARQTTAYGTAIPATLVNFTAGVLFLGIVWGGIALASGHGMPALPHDWRLYLGGPLGCVFIGVGAMVVPRLGVFAATLGLVSGNLLGSVVVDLVAPTDGSTVTTTTVLGTLGALAAVTLASWPARRR</sequence>
<dbReference type="AlphaFoldDB" id="A0AAP3AIA8"/>
<evidence type="ECO:0000256" key="1">
    <source>
        <dbReference type="SAM" id="MobiDB-lite"/>
    </source>
</evidence>
<accession>A0AAP3AIA8</accession>
<dbReference type="InterPro" id="IPR006750">
    <property type="entry name" value="YdcZ"/>
</dbReference>
<feature type="transmembrane region" description="Helical" evidence="2">
    <location>
        <begin position="66"/>
        <end position="87"/>
    </location>
</feature>
<proteinExistence type="predicted"/>
<evidence type="ECO:0000256" key="2">
    <source>
        <dbReference type="SAM" id="Phobius"/>
    </source>
</evidence>
<organism evidence="3 4">
    <name type="scientific">Micrococcus luteus</name>
    <name type="common">Micrococcus lysodeikticus</name>
    <dbReference type="NCBI Taxonomy" id="1270"/>
    <lineage>
        <taxon>Bacteria</taxon>
        <taxon>Bacillati</taxon>
        <taxon>Actinomycetota</taxon>
        <taxon>Actinomycetes</taxon>
        <taxon>Micrococcales</taxon>
        <taxon>Micrococcaceae</taxon>
        <taxon>Micrococcus</taxon>
    </lineage>
</organism>
<name>A0AAP3AIA8_MICLU</name>
<keyword evidence="2" id="KW-0472">Membrane</keyword>
<dbReference type="EMBL" id="JALXKZ020000030">
    <property type="protein sequence ID" value="MCV7629659.1"/>
    <property type="molecule type" value="Genomic_DNA"/>
</dbReference>
<feature type="transmembrane region" description="Helical" evidence="2">
    <location>
        <begin position="168"/>
        <end position="187"/>
    </location>
</feature>
<dbReference type="PANTHER" id="PTHR34821:SF2">
    <property type="entry name" value="INNER MEMBRANE PROTEIN YDCZ"/>
    <property type="match status" value="1"/>
</dbReference>
<feature type="transmembrane region" description="Helical" evidence="2">
    <location>
        <begin position="133"/>
        <end position="156"/>
    </location>
</feature>
<feature type="region of interest" description="Disordered" evidence="1">
    <location>
        <begin position="1"/>
        <end position="28"/>
    </location>
</feature>
<feature type="transmembrane region" description="Helical" evidence="2">
    <location>
        <begin position="108"/>
        <end position="127"/>
    </location>
</feature>
<reference evidence="3" key="1">
    <citation type="submission" date="2023-06" db="EMBL/GenBank/DDBJ databases">
        <title>lsaBGC provides a comprehensive framework for evolutionary analysis of biosynthetic gene clusters within focal taxa.</title>
        <authorList>
            <person name="Salamzade R."/>
            <person name="Sandstrom S."/>
            <person name="Kalan L.R."/>
        </authorList>
    </citation>
    <scope>NUCLEOTIDE SEQUENCE</scope>
    <source>
        <strain evidence="3">P3-SID899</strain>
    </source>
</reference>
<evidence type="ECO:0000313" key="4">
    <source>
        <dbReference type="Proteomes" id="UP001205867"/>
    </source>
</evidence>
<feature type="transmembrane region" description="Helical" evidence="2">
    <location>
        <begin position="317"/>
        <end position="338"/>
    </location>
</feature>